<keyword evidence="8" id="KW-0256">Endoplasmic reticulum</keyword>
<evidence type="ECO:0000256" key="8">
    <source>
        <dbReference type="ARBA" id="ARBA00022824"/>
    </source>
</evidence>
<dbReference type="InterPro" id="IPR017850">
    <property type="entry name" value="Alkaline_phosphatase_core_sf"/>
</dbReference>
<dbReference type="Gene3D" id="3.40.720.10">
    <property type="entry name" value="Alkaline Phosphatase, subunit A"/>
    <property type="match status" value="2"/>
</dbReference>
<organism evidence="14">
    <name type="scientific">Lamprotornis superbus</name>
    <dbReference type="NCBI Taxonomy" id="245042"/>
    <lineage>
        <taxon>Eukaryota</taxon>
        <taxon>Metazoa</taxon>
        <taxon>Chordata</taxon>
        <taxon>Craniata</taxon>
        <taxon>Vertebrata</taxon>
        <taxon>Euteleostomi</taxon>
        <taxon>Archelosauria</taxon>
        <taxon>Archosauria</taxon>
        <taxon>Dinosauria</taxon>
        <taxon>Saurischia</taxon>
        <taxon>Theropoda</taxon>
        <taxon>Coelurosauria</taxon>
        <taxon>Aves</taxon>
        <taxon>Neognathae</taxon>
        <taxon>Neoaves</taxon>
        <taxon>Telluraves</taxon>
        <taxon>Australaves</taxon>
        <taxon>Passeriformes</taxon>
        <taxon>Sturnidae</taxon>
        <taxon>Lamprotornis</taxon>
    </lineage>
</organism>
<accession>A0A835NEG1</accession>
<evidence type="ECO:0000313" key="16">
    <source>
        <dbReference type="Proteomes" id="UP000618051"/>
    </source>
</evidence>
<dbReference type="SUPFAM" id="SSF53649">
    <property type="entry name" value="Alkaline phosphatase-like"/>
    <property type="match status" value="1"/>
</dbReference>
<reference evidence="15" key="3">
    <citation type="submission" date="2022-01" db="EMBL/GenBank/DDBJ databases">
        <authorList>
            <person name="Rubenstein D.R."/>
        </authorList>
    </citation>
    <scope>NUCLEOTIDE SEQUENCE</scope>
    <source>
        <strain evidence="15">SS15</strain>
        <tissue evidence="15">Liver</tissue>
    </source>
</reference>
<keyword evidence="9 12" id="KW-1133">Transmembrane helix</keyword>
<dbReference type="GO" id="GO:0006506">
    <property type="term" value="P:GPI anchor biosynthetic process"/>
    <property type="evidence" value="ECO:0007669"/>
    <property type="project" value="UniProtKB-UniPathway"/>
</dbReference>
<keyword evidence="7 12" id="KW-0812">Transmembrane</keyword>
<reference evidence="15 16" key="2">
    <citation type="journal article" date="2021" name="J. Hered.">
        <title>Feather Gene Expression Elucidates the Developmental Basis of Plumage Iridescence in African Starlings.</title>
        <authorList>
            <person name="Rubenstein D.R."/>
            <person name="Corvelo A."/>
            <person name="MacManes M.D."/>
            <person name="Maia R."/>
            <person name="Narzisi G."/>
            <person name="Rousaki A."/>
            <person name="Vandenabeele P."/>
            <person name="Shawkey M.D."/>
            <person name="Solomon J."/>
        </authorList>
    </citation>
    <scope>NUCLEOTIDE SEQUENCE [LARGE SCALE GENOMIC DNA]</scope>
    <source>
        <strain evidence="15">SS15</strain>
    </source>
</reference>
<keyword evidence="6" id="KW-0808">Transferase</keyword>
<reference evidence="14" key="1">
    <citation type="submission" date="2020-10" db="EMBL/GenBank/DDBJ databases">
        <title>Feather gene expression reveals the developmental basis of iridescence in African starlings.</title>
        <authorList>
            <person name="Rubenstein D.R."/>
        </authorList>
    </citation>
    <scope>NUCLEOTIDE SEQUENCE</scope>
    <source>
        <strain evidence="14">SS15</strain>
        <tissue evidence="14">Liver</tissue>
    </source>
</reference>
<dbReference type="Pfam" id="PF01663">
    <property type="entry name" value="Phosphodiest"/>
    <property type="match status" value="1"/>
</dbReference>
<comment type="subcellular location">
    <subcellularLocation>
        <location evidence="1">Endoplasmic reticulum membrane</location>
        <topology evidence="1">Multi-pass membrane protein</topology>
    </subcellularLocation>
</comment>
<dbReference type="EMBL" id="JADDUC020000001">
    <property type="protein sequence ID" value="KAI1243124.1"/>
    <property type="molecule type" value="Genomic_DNA"/>
</dbReference>
<dbReference type="GO" id="GO:0005789">
    <property type="term" value="C:endoplasmic reticulum membrane"/>
    <property type="evidence" value="ECO:0007669"/>
    <property type="project" value="UniProtKB-SubCell"/>
</dbReference>
<evidence type="ECO:0000256" key="11">
    <source>
        <dbReference type="ARBA" id="ARBA00023180"/>
    </source>
</evidence>
<feature type="transmembrane region" description="Helical" evidence="12">
    <location>
        <begin position="682"/>
        <end position="703"/>
    </location>
</feature>
<evidence type="ECO:0000259" key="13">
    <source>
        <dbReference type="Pfam" id="PF04987"/>
    </source>
</evidence>
<feature type="transmembrane region" description="Helical" evidence="12">
    <location>
        <begin position="571"/>
        <end position="587"/>
    </location>
</feature>
<evidence type="ECO:0000256" key="7">
    <source>
        <dbReference type="ARBA" id="ARBA00022692"/>
    </source>
</evidence>
<dbReference type="CDD" id="cd16020">
    <property type="entry name" value="GPI_EPT_1"/>
    <property type="match status" value="1"/>
</dbReference>
<feature type="transmembrane region" description="Helical" evidence="12">
    <location>
        <begin position="594"/>
        <end position="612"/>
    </location>
</feature>
<feature type="domain" description="GPI ethanolamine phosphate transferase 1 C-terminal" evidence="13">
    <location>
        <begin position="432"/>
        <end position="886"/>
    </location>
</feature>
<comment type="similarity">
    <text evidence="3">Belongs to the PIGG/PIGN/PIGO family. PIGN subfamily.</text>
</comment>
<evidence type="ECO:0000256" key="5">
    <source>
        <dbReference type="ARBA" id="ARBA00022502"/>
    </source>
</evidence>
<dbReference type="InterPro" id="IPR007070">
    <property type="entry name" value="GPI_EtnP_transferase_1"/>
</dbReference>
<evidence type="ECO:0000256" key="2">
    <source>
        <dbReference type="ARBA" id="ARBA00004687"/>
    </source>
</evidence>
<evidence type="ECO:0000256" key="3">
    <source>
        <dbReference type="ARBA" id="ARBA00008400"/>
    </source>
</evidence>
<evidence type="ECO:0000256" key="10">
    <source>
        <dbReference type="ARBA" id="ARBA00023136"/>
    </source>
</evidence>
<dbReference type="InterPro" id="IPR037671">
    <property type="entry name" value="PIGN_N"/>
</dbReference>
<dbReference type="Pfam" id="PF04987">
    <property type="entry name" value="PigN"/>
    <property type="match status" value="1"/>
</dbReference>
<dbReference type="Proteomes" id="UP000618051">
    <property type="component" value="Unassembled WGS sequence"/>
</dbReference>
<dbReference type="EMBL" id="JADDUC010000409">
    <property type="protein sequence ID" value="KAG0113635.1"/>
    <property type="molecule type" value="Genomic_DNA"/>
</dbReference>
<feature type="transmembrane region" description="Helical" evidence="12">
    <location>
        <begin position="443"/>
        <end position="464"/>
    </location>
</feature>
<feature type="transmembrane region" description="Helical" evidence="12">
    <location>
        <begin position="618"/>
        <end position="640"/>
    </location>
</feature>
<protein>
    <recommendedName>
        <fullName evidence="4">GPI ethanolamine phosphate transferase 1</fullName>
    </recommendedName>
</protein>
<feature type="transmembrane region" description="Helical" evidence="12">
    <location>
        <begin position="914"/>
        <end position="937"/>
    </location>
</feature>
<dbReference type="InterPro" id="IPR002591">
    <property type="entry name" value="Phosphodiest/P_Trfase"/>
</dbReference>
<dbReference type="InterPro" id="IPR017852">
    <property type="entry name" value="GPI_EtnP_transferase_1_C"/>
</dbReference>
<evidence type="ECO:0000256" key="9">
    <source>
        <dbReference type="ARBA" id="ARBA00022989"/>
    </source>
</evidence>
<proteinExistence type="inferred from homology"/>
<feature type="transmembrane region" description="Helical" evidence="12">
    <location>
        <begin position="789"/>
        <end position="807"/>
    </location>
</feature>
<sequence length="1886" mass="210362">MGIPVFILAGLLVHCVFLVSIFDIYFSSPLVHGMTPQQTPLPPPAKRLVLFVADGLRADSLYELDSNGTPRAPYLRSILENNGSWGISHTRVPTESRPGHVALIAGFYEDVSAVAKGWKENPVEFDSVFNESKYTWSWGSPDILPMFAKGATGDHVYTFCYAAESEDFGAEDAAKLDTWVFDHVKSFFNSSRSNQTLFSALNEEKVVLFLHLLGIDTNGHAHRPNSREYQANIKQVDEGVREIASLIDDFYGNDGKTAFILTSDHGMTDWGSHGAGHPSETLTPLIVWGAGVNYPQKVTSQSFEDNFLKEWKLENLKRLDVNQADIAPLMASLIGVPFPLNSVGTLPLEYLNSSALYKAESMFTNAIQILEQFKVKMSQKKETTLSFLFTPFKPLSASEQINFLKKIRLYIQQHKYDEAVSLCKTLINLALEGLSYYHTYDRLFLGLSIAVSFVGWTTYVILVIIKAHTNLTKTVAANKKKSTILFYGFTSAGMIIAFFLLIQKCPWTYYIYCLLPVPVWYAVVKEIPVIQDLATNVLSLHVGQSVGFLLVCILGIEILVFSFFYRSALTVGLLVFAGWPVITQLWIQAKTKALIWTLLCVLLAIFPLMPVVGREPNVPLVIAAGLLTLLISFFSLASLCKSENKYRNNEDLKVYFYQMFSVALSTYVVGSTHNSLKIKQGLPIMNQIISWITLVSSPVLLLLSPTFLFERLFSILLSLMSTYLLLSTGYEALFPLALFGLMFVWINMEQEALQHYGLSLKPKPAVFNFTCAMDITQFRQLHLDDIRRSFFFVFFIVTAFFGTGNIASINSFDPASVYCFLTVFSPFMMGGLLLLKVAIPFVLVSCAFEAVQVTTQLSSKSLFLIVLVISDIMALHFFFLVKDYGSWLDIGTRGFFSLLCKFFSHFYLSLPCSISHYVLVMSLTIFMMVMNGLAQLLTTQRIELPRRTKHHSMWWSSGLTGHVASQLASVSEDILHLLQAVPADCTPRDGHVLGAGGCTLQPRQGATMSSWEVATTAKSVCRHGNVPHLFQDPVTVCYGELSSPQPHSTRIYSILQMYLPIGRYILLALQDPWENAEDIKPDAFFLPHEKKEDNEHRGIFAICVLYFPNAALQGFYQKPWECWRAALMEKQDWLCYSRISPGKALAGLLAGTSGLTPAWRDVYSLETNGISNTMSPLTLAAKHSFVLLVDLQASSSLFMGSQQDSGHRSGVLSQQRLPASAKDMKVEFPQALLPAFFHLQQSCTLSDSGAGEAPERENLRLEKAVKNLCKASIFLISDPWIPEELIINLECPSGGIWGSVSRSELKRIFLGAIVVVGKGEFLSCTCSGVCCVALWWAISRCPLLHHHMASSSLKVKNCLLRVVGKLLCGKLPTSYGWGRSGNLSHRAAREKKHQTKFPPAICDFSRIQSGMEPTSALNFLPSAPFLSRCHLCCKEVLPDLNCPVTQCTATKSCTPEAGAICLTENKFLQKVALQSKGTDSLIFPSCCSFLAKVPDIWGEAAFLLTNCVLRLYFSEALLLLIIPINILEPNASNYIFSPCGNFHSLWKNHGSCEVSEYKATEHSNLKLFSSIHLALTKNPVSNFASSQATFFQCIWKFLKLQVEEAALKHKNVSMSLGDKKEDDNLLFWNKCEWIQCPKHRLWIIKKKKQKTLGLICWPCMEIVAFQNVIIGARVLQLFQSLCIAQPMSVGRSNTWSELKRGKTTNINFHNQSLFRGKKVYQASMGGGCIITWTETEYIDFSYSSARAVFQGGTKDGEGLASHGKCSGEVGHLWVLPQCVTHNCAQRISVVSCQILLHEAYSPDWILLQEGVQPCAGNEDLVGPGKTVPVLPSPGCLAMFLKCPGLMVYRKQRELLNRNIERKKPFFSSTVDTATVFIICTFLPRQQ</sequence>
<evidence type="ECO:0000256" key="1">
    <source>
        <dbReference type="ARBA" id="ARBA00004477"/>
    </source>
</evidence>
<dbReference type="UniPathway" id="UPA00196"/>
<comment type="pathway">
    <text evidence="2">Glycolipid biosynthesis; glycosylphosphatidylinositol-anchor biosynthesis.</text>
</comment>
<feature type="transmembrane region" description="Helical" evidence="12">
    <location>
        <begin position="732"/>
        <end position="748"/>
    </location>
</feature>
<dbReference type="PANTHER" id="PTHR12250:SF0">
    <property type="entry name" value="GPI ETHANOLAMINE PHOSPHATE TRANSFERASE 1"/>
    <property type="match status" value="1"/>
</dbReference>
<dbReference type="FunFam" id="3.40.720.10:FF:000088">
    <property type="entry name" value="Phosphatidylinositol glycan anchor biosynthesis, class N"/>
    <property type="match status" value="1"/>
</dbReference>
<feature type="transmembrane region" description="Helical" evidence="12">
    <location>
        <begin position="827"/>
        <end position="850"/>
    </location>
</feature>
<evidence type="ECO:0000256" key="4">
    <source>
        <dbReference type="ARBA" id="ARBA00020831"/>
    </source>
</evidence>
<comment type="caution">
    <text evidence="14">The sequence shown here is derived from an EMBL/GenBank/DDBJ whole genome shotgun (WGS) entry which is preliminary data.</text>
</comment>
<gene>
    <name evidence="15" type="ORF">IHE44_0000700</name>
    <name evidence="14" type="ORF">IHE44_010060</name>
</gene>
<evidence type="ECO:0000256" key="6">
    <source>
        <dbReference type="ARBA" id="ARBA00022679"/>
    </source>
</evidence>
<keyword evidence="11" id="KW-0325">Glycoprotein</keyword>
<feature type="transmembrane region" description="Helical" evidence="12">
    <location>
        <begin position="484"/>
        <end position="501"/>
    </location>
</feature>
<evidence type="ECO:0000313" key="14">
    <source>
        <dbReference type="EMBL" id="KAG0113635.1"/>
    </source>
</evidence>
<dbReference type="OrthoDB" id="2748310at2759"/>
<dbReference type="FunFam" id="3.40.720.10:FF:000091">
    <property type="entry name" value="Phosphatidylinositol glycan anchor biosynthesis, class N"/>
    <property type="match status" value="1"/>
</dbReference>
<feature type="transmembrane region" description="Helical" evidence="12">
    <location>
        <begin position="507"/>
        <end position="524"/>
    </location>
</feature>
<feature type="transmembrane region" description="Helical" evidence="12">
    <location>
        <begin position="545"/>
        <end position="565"/>
    </location>
</feature>
<feature type="transmembrane region" description="Helical" evidence="12">
    <location>
        <begin position="862"/>
        <end position="881"/>
    </location>
</feature>
<name>A0A835NEG1_9PASS</name>
<keyword evidence="16" id="KW-1185">Reference proteome</keyword>
<dbReference type="PANTHER" id="PTHR12250">
    <property type="entry name" value="PHOSPHATIDYLINOSITOL GLYCAN, CLASS N"/>
    <property type="match status" value="1"/>
</dbReference>
<feature type="transmembrane region" description="Helical" evidence="12">
    <location>
        <begin position="6"/>
        <end position="26"/>
    </location>
</feature>
<keyword evidence="10 12" id="KW-0472">Membrane</keyword>
<keyword evidence="5" id="KW-0337">GPI-anchor biosynthesis</keyword>
<evidence type="ECO:0000256" key="12">
    <source>
        <dbReference type="SAM" id="Phobius"/>
    </source>
</evidence>
<evidence type="ECO:0000313" key="15">
    <source>
        <dbReference type="EMBL" id="KAI1243124.1"/>
    </source>
</evidence>
<dbReference type="GO" id="GO:0051377">
    <property type="term" value="F:mannose-ethanolamine phosphotransferase activity"/>
    <property type="evidence" value="ECO:0007669"/>
    <property type="project" value="InterPro"/>
</dbReference>